<dbReference type="RefSeq" id="WP_131555354.1">
    <property type="nucleotide sequence ID" value="NZ_JJMU01000066.1"/>
</dbReference>
<name>A0A0B8T538_9SPHI</name>
<sequence>MSIIKFISKALLFMVILSISISSCKEDDPALVEEDEEVAIVLNKIRGRWNLTKFIEETQEGEQPVEVIENEPDGIYFEFLENGIVKTNAEGEQELIYSVNPRDTIFLNGFPQEITELTDATFTFSNTANERGTSYKQTYVLTR</sequence>
<organism evidence="2 3">
    <name type="scientific">Sphingobacterium deserti</name>
    <dbReference type="NCBI Taxonomy" id="1229276"/>
    <lineage>
        <taxon>Bacteria</taxon>
        <taxon>Pseudomonadati</taxon>
        <taxon>Bacteroidota</taxon>
        <taxon>Sphingobacteriia</taxon>
        <taxon>Sphingobacteriales</taxon>
        <taxon>Sphingobacteriaceae</taxon>
        <taxon>Sphingobacterium</taxon>
    </lineage>
</organism>
<dbReference type="PROSITE" id="PS51257">
    <property type="entry name" value="PROKAR_LIPOPROTEIN"/>
    <property type="match status" value="1"/>
</dbReference>
<protein>
    <recommendedName>
        <fullName evidence="4">Lipocalin-like domain-containing protein</fullName>
    </recommendedName>
</protein>
<dbReference type="PATRIC" id="fig|1229276.3.peg.3680"/>
<feature type="chain" id="PRO_5002138665" description="Lipocalin-like domain-containing protein" evidence="1">
    <location>
        <begin position="25"/>
        <end position="143"/>
    </location>
</feature>
<evidence type="ECO:0000313" key="2">
    <source>
        <dbReference type="EMBL" id="KGE12524.1"/>
    </source>
</evidence>
<evidence type="ECO:0000313" key="3">
    <source>
        <dbReference type="Proteomes" id="UP000031802"/>
    </source>
</evidence>
<evidence type="ECO:0008006" key="4">
    <source>
        <dbReference type="Google" id="ProtNLM"/>
    </source>
</evidence>
<reference evidence="3" key="1">
    <citation type="submission" date="2014-04" db="EMBL/GenBank/DDBJ databases">
        <title>Whole-Genome optical mapping and complete genome sequence of Sphingobacterium deserti sp. nov., a new spaces isolated from desert in the west of China.</title>
        <authorList>
            <person name="Teng C."/>
            <person name="Zhou Z."/>
            <person name="Li X."/>
            <person name="Chen M."/>
            <person name="Lin M."/>
            <person name="Wang L."/>
            <person name="Su S."/>
            <person name="Zhang C."/>
            <person name="Zhang W."/>
        </authorList>
    </citation>
    <scope>NUCLEOTIDE SEQUENCE [LARGE SCALE GENOMIC DNA]</scope>
    <source>
        <strain evidence="3">ACCC05744</strain>
    </source>
</reference>
<dbReference type="Proteomes" id="UP000031802">
    <property type="component" value="Unassembled WGS sequence"/>
</dbReference>
<keyword evidence="1" id="KW-0732">Signal</keyword>
<reference evidence="2 3" key="2">
    <citation type="journal article" date="2015" name="PLoS ONE">
        <title>Whole-Genome Optical Mapping and Finished Genome Sequence of Sphingobacterium deserti sp. nov., a New Species Isolated from the Western Desert of China.</title>
        <authorList>
            <person name="Teng C."/>
            <person name="Zhou Z."/>
            <person name="Molnar I."/>
            <person name="Li X."/>
            <person name="Tang R."/>
            <person name="Chen M."/>
            <person name="Wang L."/>
            <person name="Su S."/>
            <person name="Zhang W."/>
            <person name="Lin M."/>
        </authorList>
    </citation>
    <scope>NUCLEOTIDE SEQUENCE [LARGE SCALE GENOMIC DNA]</scope>
    <source>
        <strain evidence="3">ACCC05744</strain>
    </source>
</reference>
<dbReference type="OrthoDB" id="1495221at2"/>
<accession>A0A0B8T538</accession>
<keyword evidence="3" id="KW-1185">Reference proteome</keyword>
<evidence type="ECO:0000256" key="1">
    <source>
        <dbReference type="SAM" id="SignalP"/>
    </source>
</evidence>
<dbReference type="AlphaFoldDB" id="A0A0B8T538"/>
<gene>
    <name evidence="2" type="ORF">DI53_3564</name>
</gene>
<dbReference type="EMBL" id="JJMU01000066">
    <property type="protein sequence ID" value="KGE12524.1"/>
    <property type="molecule type" value="Genomic_DNA"/>
</dbReference>
<comment type="caution">
    <text evidence="2">The sequence shown here is derived from an EMBL/GenBank/DDBJ whole genome shotgun (WGS) entry which is preliminary data.</text>
</comment>
<proteinExistence type="predicted"/>
<feature type="signal peptide" evidence="1">
    <location>
        <begin position="1"/>
        <end position="24"/>
    </location>
</feature>